<name>A0ABY1EIG6_9MICO</name>
<dbReference type="RefSeq" id="WP_158251594.1">
    <property type="nucleotide sequence ID" value="NZ_BKAC01000032.1"/>
</dbReference>
<evidence type="ECO:0000313" key="1">
    <source>
        <dbReference type="EMBL" id="SFH98363.1"/>
    </source>
</evidence>
<protein>
    <submittedName>
        <fullName evidence="1">Uncharacterized protein</fullName>
    </submittedName>
</protein>
<sequence length="45" mass="5270">MHNATRKEDYPIRQNFSQRQIDMLLAGGLIAWLNERSANPARDRD</sequence>
<organism evidence="1 2">
    <name type="scientific">Cryobacterium levicorallinum</name>
    <dbReference type="NCBI Taxonomy" id="995038"/>
    <lineage>
        <taxon>Bacteria</taxon>
        <taxon>Bacillati</taxon>
        <taxon>Actinomycetota</taxon>
        <taxon>Actinomycetes</taxon>
        <taxon>Micrococcales</taxon>
        <taxon>Microbacteriaceae</taxon>
        <taxon>Cryobacterium</taxon>
    </lineage>
</organism>
<comment type="caution">
    <text evidence="1">The sequence shown here is derived from an EMBL/GenBank/DDBJ whole genome shotgun (WGS) entry which is preliminary data.</text>
</comment>
<gene>
    <name evidence="1" type="ORF">SAMN05216274_12613</name>
</gene>
<proteinExistence type="predicted"/>
<reference evidence="1 2" key="1">
    <citation type="submission" date="2016-10" db="EMBL/GenBank/DDBJ databases">
        <authorList>
            <person name="Varghese N."/>
            <person name="Submissions S."/>
        </authorList>
    </citation>
    <scope>NUCLEOTIDE SEQUENCE [LARGE SCALE GENOMIC DNA]</scope>
    <source>
        <strain evidence="1 2">GMCC 1.11211</strain>
    </source>
</reference>
<dbReference type="Proteomes" id="UP000199681">
    <property type="component" value="Unassembled WGS sequence"/>
</dbReference>
<accession>A0ABY1EIG6</accession>
<evidence type="ECO:0000313" key="2">
    <source>
        <dbReference type="Proteomes" id="UP000199681"/>
    </source>
</evidence>
<keyword evidence="2" id="KW-1185">Reference proteome</keyword>
<dbReference type="EMBL" id="FOPW01000026">
    <property type="protein sequence ID" value="SFH98363.1"/>
    <property type="molecule type" value="Genomic_DNA"/>
</dbReference>